<evidence type="ECO:0000313" key="2">
    <source>
        <dbReference type="Proteomes" id="UP000267430"/>
    </source>
</evidence>
<organism evidence="1 2">
    <name type="scientific">Peribacillus cavernae</name>
    <dbReference type="NCBI Taxonomy" id="1674310"/>
    <lineage>
        <taxon>Bacteria</taxon>
        <taxon>Bacillati</taxon>
        <taxon>Bacillota</taxon>
        <taxon>Bacilli</taxon>
        <taxon>Bacillales</taxon>
        <taxon>Bacillaceae</taxon>
        <taxon>Peribacillus</taxon>
    </lineage>
</organism>
<sequence>MTNDSEDLLFIKELVQLFGDFTRCPDSRLSDIIIYDILLLASIIDDERIEQKESIVTIVTS</sequence>
<accession>A0A433HGT8</accession>
<reference evidence="1 2" key="1">
    <citation type="submission" date="2018-12" db="EMBL/GenBank/DDBJ databases">
        <title>Bacillus chawlae sp. nov., Bacillus glennii sp. nov., and Bacillus saganii sp. nov. Isolated from the Vehicle Assembly Building at Kennedy Space Center where the Viking Spacecraft were Assembled.</title>
        <authorList>
            <person name="Seuylemezian A."/>
            <person name="Vaishampayan P."/>
        </authorList>
    </citation>
    <scope>NUCLEOTIDE SEQUENCE [LARGE SCALE GENOMIC DNA]</scope>
    <source>
        <strain evidence="1 2">L5</strain>
    </source>
</reference>
<protein>
    <submittedName>
        <fullName evidence="1">Uncharacterized protein</fullName>
    </submittedName>
</protein>
<dbReference type="AlphaFoldDB" id="A0A433HGT8"/>
<evidence type="ECO:0000313" key="1">
    <source>
        <dbReference type="EMBL" id="RUQ27606.1"/>
    </source>
</evidence>
<comment type="caution">
    <text evidence="1">The sequence shown here is derived from an EMBL/GenBank/DDBJ whole genome shotgun (WGS) entry which is preliminary data.</text>
</comment>
<name>A0A433HGT8_9BACI</name>
<keyword evidence="2" id="KW-1185">Reference proteome</keyword>
<dbReference type="RefSeq" id="WP_126865712.1">
    <property type="nucleotide sequence ID" value="NZ_JAUSTX010000028.1"/>
</dbReference>
<gene>
    <name evidence="1" type="ORF">ELQ35_15225</name>
</gene>
<dbReference type="EMBL" id="RYZZ01000022">
    <property type="protein sequence ID" value="RUQ27606.1"/>
    <property type="molecule type" value="Genomic_DNA"/>
</dbReference>
<dbReference type="Proteomes" id="UP000267430">
    <property type="component" value="Unassembled WGS sequence"/>
</dbReference>
<proteinExistence type="predicted"/>